<dbReference type="InterPro" id="IPR023214">
    <property type="entry name" value="HAD_sf"/>
</dbReference>
<dbReference type="SFLD" id="SFLDG01129">
    <property type="entry name" value="C1.5:_HAD__Beta-PGM__Phosphata"/>
    <property type="match status" value="1"/>
</dbReference>
<reference evidence="1 2" key="1">
    <citation type="journal article" date="2019" name="Int. J. Syst. Evol. Microbiol.">
        <title>The Global Catalogue of Microorganisms (GCM) 10K type strain sequencing project: providing services to taxonomists for standard genome sequencing and annotation.</title>
        <authorList>
            <consortium name="The Broad Institute Genomics Platform"/>
            <consortium name="The Broad Institute Genome Sequencing Center for Infectious Disease"/>
            <person name="Wu L."/>
            <person name="Ma J."/>
        </authorList>
    </citation>
    <scope>NUCLEOTIDE SEQUENCE [LARGE SCALE GENOMIC DNA]</scope>
    <source>
        <strain evidence="1 2">JCM 13002</strain>
    </source>
</reference>
<organism evidence="1 2">
    <name type="scientific">Kitasatospora arboriphila</name>
    <dbReference type="NCBI Taxonomy" id="258052"/>
    <lineage>
        <taxon>Bacteria</taxon>
        <taxon>Bacillati</taxon>
        <taxon>Actinomycetota</taxon>
        <taxon>Actinomycetes</taxon>
        <taxon>Kitasatosporales</taxon>
        <taxon>Streptomycetaceae</taxon>
        <taxon>Kitasatospora</taxon>
    </lineage>
</organism>
<dbReference type="Pfam" id="PF00702">
    <property type="entry name" value="Hydrolase"/>
    <property type="match status" value="1"/>
</dbReference>
<dbReference type="Proteomes" id="UP001499987">
    <property type="component" value="Unassembled WGS sequence"/>
</dbReference>
<dbReference type="PRINTS" id="PR00413">
    <property type="entry name" value="HADHALOGNASE"/>
</dbReference>
<keyword evidence="2" id="KW-1185">Reference proteome</keyword>
<dbReference type="EMBL" id="BAAALD010000143">
    <property type="protein sequence ID" value="GAA1124137.1"/>
    <property type="molecule type" value="Genomic_DNA"/>
</dbReference>
<gene>
    <name evidence="1" type="ORF">GCM10009663_73950</name>
</gene>
<name>A0ABN1U666_9ACTN</name>
<evidence type="ECO:0008006" key="3">
    <source>
        <dbReference type="Google" id="ProtNLM"/>
    </source>
</evidence>
<dbReference type="RefSeq" id="WP_344628147.1">
    <property type="nucleotide sequence ID" value="NZ_BAAALD010000143.1"/>
</dbReference>
<dbReference type="PANTHER" id="PTHR43611">
    <property type="entry name" value="ALPHA-D-GLUCOSE 1-PHOSPHATE PHOSPHATASE"/>
    <property type="match status" value="1"/>
</dbReference>
<dbReference type="InterPro" id="IPR036412">
    <property type="entry name" value="HAD-like_sf"/>
</dbReference>
<dbReference type="SUPFAM" id="SSF56784">
    <property type="entry name" value="HAD-like"/>
    <property type="match status" value="1"/>
</dbReference>
<evidence type="ECO:0000313" key="2">
    <source>
        <dbReference type="Proteomes" id="UP001499987"/>
    </source>
</evidence>
<sequence>MTVPGAVLCDLDGVIRFFDHAEVTRLERAAGLPPGSTARAAFGPGVAEPLVLGGLTRGQWREAIGAALTASVSEVEARALAGAFTTTPQSADPEVVDLLRRARASCPVLLVTNATVWLDEDLAALGLTDLADGVVNSAEVGSAKPDTRIYEIAADRAGVAPERCLFVDDRAENVAAAAALGMAGLHYRTPADLRAALAGRLPAARDGRAAQEAAGRP</sequence>
<evidence type="ECO:0000313" key="1">
    <source>
        <dbReference type="EMBL" id="GAA1124137.1"/>
    </source>
</evidence>
<dbReference type="Gene3D" id="3.40.50.1000">
    <property type="entry name" value="HAD superfamily/HAD-like"/>
    <property type="match status" value="1"/>
</dbReference>
<dbReference type="SFLD" id="SFLDS00003">
    <property type="entry name" value="Haloacid_Dehalogenase"/>
    <property type="match status" value="1"/>
</dbReference>
<protein>
    <recommendedName>
        <fullName evidence="3">HAD family hydrolase</fullName>
    </recommendedName>
</protein>
<comment type="caution">
    <text evidence="1">The sequence shown here is derived from an EMBL/GenBank/DDBJ whole genome shotgun (WGS) entry which is preliminary data.</text>
</comment>
<accession>A0ABN1U666</accession>
<proteinExistence type="predicted"/>
<dbReference type="InterPro" id="IPR006439">
    <property type="entry name" value="HAD-SF_hydro_IA"/>
</dbReference>
<dbReference type="NCBIfam" id="TIGR01509">
    <property type="entry name" value="HAD-SF-IA-v3"/>
    <property type="match status" value="1"/>
</dbReference>
<dbReference type="PANTHER" id="PTHR43611:SF3">
    <property type="entry name" value="FLAVIN MONONUCLEOTIDE HYDROLASE 1, CHLOROPLATIC"/>
    <property type="match status" value="1"/>
</dbReference>